<proteinExistence type="predicted"/>
<feature type="signal peptide" evidence="4">
    <location>
        <begin position="1"/>
        <end position="22"/>
    </location>
</feature>
<gene>
    <name evidence="5" type="ORF">E2626_15145</name>
</gene>
<dbReference type="InterPro" id="IPR023365">
    <property type="entry name" value="Sortase_dom-sf"/>
</dbReference>
<evidence type="ECO:0000313" key="6">
    <source>
        <dbReference type="Proteomes" id="UP000297776"/>
    </source>
</evidence>
<dbReference type="Gene3D" id="2.40.260.10">
    <property type="entry name" value="Sortase"/>
    <property type="match status" value="1"/>
</dbReference>
<dbReference type="Pfam" id="PF04203">
    <property type="entry name" value="Sortase"/>
    <property type="match status" value="1"/>
</dbReference>
<evidence type="ECO:0000256" key="1">
    <source>
        <dbReference type="ARBA" id="ARBA00022801"/>
    </source>
</evidence>
<comment type="caution">
    <text evidence="5">The sequence shown here is derived from an EMBL/GenBank/DDBJ whole genome shotgun (WGS) entry which is preliminary data.</text>
</comment>
<dbReference type="PROSITE" id="PS51257">
    <property type="entry name" value="PROKAR_LIPOPROTEIN"/>
    <property type="match status" value="1"/>
</dbReference>
<dbReference type="SUPFAM" id="SSF63817">
    <property type="entry name" value="Sortase"/>
    <property type="match status" value="1"/>
</dbReference>
<keyword evidence="6" id="KW-1185">Reference proteome</keyword>
<dbReference type="Proteomes" id="UP000297776">
    <property type="component" value="Unassembled WGS sequence"/>
</dbReference>
<dbReference type="InterPro" id="IPR042001">
    <property type="entry name" value="Sortase_F"/>
</dbReference>
<evidence type="ECO:0000256" key="4">
    <source>
        <dbReference type="SAM" id="SignalP"/>
    </source>
</evidence>
<reference evidence="5 6" key="1">
    <citation type="submission" date="2019-03" db="EMBL/GenBank/DDBJ databases">
        <authorList>
            <person name="Yang Y."/>
        </authorList>
    </citation>
    <scope>NUCLEOTIDE SEQUENCE [LARGE SCALE GENOMIC DNA]</scope>
    <source>
        <strain evidence="5 6">ASL-1</strain>
    </source>
</reference>
<feature type="compositionally biased region" description="Acidic residues" evidence="3">
    <location>
        <begin position="46"/>
        <end position="65"/>
    </location>
</feature>
<keyword evidence="1" id="KW-0378">Hydrolase</keyword>
<feature type="active site" description="Acyl-thioester intermediate" evidence="2">
    <location>
        <position position="200"/>
    </location>
</feature>
<dbReference type="OrthoDB" id="525039at2"/>
<dbReference type="InterPro" id="IPR005754">
    <property type="entry name" value="Sortase"/>
</dbReference>
<evidence type="ECO:0000313" key="5">
    <source>
        <dbReference type="EMBL" id="TFD98425.1"/>
    </source>
</evidence>
<evidence type="ECO:0000256" key="2">
    <source>
        <dbReference type="PIRSR" id="PIRSR605754-1"/>
    </source>
</evidence>
<accession>A0A4Y8L708</accession>
<dbReference type="CDD" id="cd05829">
    <property type="entry name" value="Sortase_F"/>
    <property type="match status" value="1"/>
</dbReference>
<name>A0A4Y8L708_9BACL</name>
<dbReference type="GO" id="GO:0016787">
    <property type="term" value="F:hydrolase activity"/>
    <property type="evidence" value="ECO:0007669"/>
    <property type="project" value="UniProtKB-KW"/>
</dbReference>
<dbReference type="EMBL" id="SORX01000012">
    <property type="protein sequence ID" value="TFD98425.1"/>
    <property type="molecule type" value="Genomic_DNA"/>
</dbReference>
<feature type="region of interest" description="Disordered" evidence="3">
    <location>
        <begin position="29"/>
        <end position="78"/>
    </location>
</feature>
<feature type="active site" description="Proton donor/acceptor" evidence="2">
    <location>
        <position position="134"/>
    </location>
</feature>
<organism evidence="5 6">
    <name type="scientific">Jeotgalibacillus salarius</name>
    <dbReference type="NCBI Taxonomy" id="546023"/>
    <lineage>
        <taxon>Bacteria</taxon>
        <taxon>Bacillati</taxon>
        <taxon>Bacillota</taxon>
        <taxon>Bacilli</taxon>
        <taxon>Bacillales</taxon>
        <taxon>Caryophanaceae</taxon>
        <taxon>Jeotgalibacillus</taxon>
    </lineage>
</organism>
<feature type="chain" id="PRO_5038382670" evidence="4">
    <location>
        <begin position="23"/>
        <end position="224"/>
    </location>
</feature>
<dbReference type="RefSeq" id="WP_134382691.1">
    <property type="nucleotide sequence ID" value="NZ_SORX01000012.1"/>
</dbReference>
<dbReference type="AlphaFoldDB" id="A0A4Y8L708"/>
<protein>
    <submittedName>
        <fullName evidence="5">Class F sortase</fullName>
    </submittedName>
</protein>
<evidence type="ECO:0000256" key="3">
    <source>
        <dbReference type="SAM" id="MobiDB-lite"/>
    </source>
</evidence>
<keyword evidence="4" id="KW-0732">Signal</keyword>
<sequence length="224" mass="24354">MIKKFALLIGFTLLLSACSVESVMDQFSKQEQPAEASESAPPVEDVLSDSADEVVEESPAAEEDDKAPAANWDPPKSLIPSKLEIPSIGLSAPVEKVGLTEAGEMAVTESFETTGWYEKGYKPGSQGNAVIGGHVDSYEGAAIFYDLQFLSVGDEIIVSDEEGSQLVFVVTDMVEYPWDDAPVEEIFGYTTDRSLNLITCTGDYDRGSNNYNQRLVVYTELKEA</sequence>